<comment type="caution">
    <text evidence="1">The sequence shown here is derived from an EMBL/GenBank/DDBJ whole genome shotgun (WGS) entry which is preliminary data.</text>
</comment>
<evidence type="ECO:0000313" key="1">
    <source>
        <dbReference type="EMBL" id="GFR76209.1"/>
    </source>
</evidence>
<sequence>MVGNRTHDLQISATLSHVSPKGLTFFAPDITDDISGLVYRIGFLGLLSLFKEVNELNTKYSCLPDISSSHNHFQEYPEEMANQASCWDRHGRRQEAGNCPVWN</sequence>
<reference evidence="1 2" key="1">
    <citation type="journal article" date="2021" name="Elife">
        <title>Chloroplast acquisition without the gene transfer in kleptoplastic sea slugs, Plakobranchus ocellatus.</title>
        <authorList>
            <person name="Maeda T."/>
            <person name="Takahashi S."/>
            <person name="Yoshida T."/>
            <person name="Shimamura S."/>
            <person name="Takaki Y."/>
            <person name="Nagai Y."/>
            <person name="Toyoda A."/>
            <person name="Suzuki Y."/>
            <person name="Arimoto A."/>
            <person name="Ishii H."/>
            <person name="Satoh N."/>
            <person name="Nishiyama T."/>
            <person name="Hasebe M."/>
            <person name="Maruyama T."/>
            <person name="Minagawa J."/>
            <person name="Obokata J."/>
            <person name="Shigenobu S."/>
        </authorList>
    </citation>
    <scope>NUCLEOTIDE SEQUENCE [LARGE SCALE GENOMIC DNA]</scope>
</reference>
<proteinExistence type="predicted"/>
<keyword evidence="2" id="KW-1185">Reference proteome</keyword>
<protein>
    <submittedName>
        <fullName evidence="1">Uncharacterized protein</fullName>
    </submittedName>
</protein>
<name>A0AAV4FT56_9GAST</name>
<gene>
    <name evidence="1" type="ORF">ElyMa_002207300</name>
</gene>
<evidence type="ECO:0000313" key="2">
    <source>
        <dbReference type="Proteomes" id="UP000762676"/>
    </source>
</evidence>
<dbReference type="EMBL" id="BMAT01004581">
    <property type="protein sequence ID" value="GFR76209.1"/>
    <property type="molecule type" value="Genomic_DNA"/>
</dbReference>
<organism evidence="1 2">
    <name type="scientific">Elysia marginata</name>
    <dbReference type="NCBI Taxonomy" id="1093978"/>
    <lineage>
        <taxon>Eukaryota</taxon>
        <taxon>Metazoa</taxon>
        <taxon>Spiralia</taxon>
        <taxon>Lophotrochozoa</taxon>
        <taxon>Mollusca</taxon>
        <taxon>Gastropoda</taxon>
        <taxon>Heterobranchia</taxon>
        <taxon>Euthyneura</taxon>
        <taxon>Panpulmonata</taxon>
        <taxon>Sacoglossa</taxon>
        <taxon>Placobranchoidea</taxon>
        <taxon>Plakobranchidae</taxon>
        <taxon>Elysia</taxon>
    </lineage>
</organism>
<dbReference type="AlphaFoldDB" id="A0AAV4FT56"/>
<dbReference type="Proteomes" id="UP000762676">
    <property type="component" value="Unassembled WGS sequence"/>
</dbReference>
<accession>A0AAV4FT56</accession>